<dbReference type="GO" id="GO:0030596">
    <property type="term" value="F:alpha-L-rhamnosidase activity"/>
    <property type="evidence" value="ECO:0007669"/>
    <property type="project" value="UniProtKB-EC"/>
</dbReference>
<evidence type="ECO:0000256" key="4">
    <source>
        <dbReference type="SAM" id="SignalP"/>
    </source>
</evidence>
<dbReference type="Gene3D" id="2.60.420.10">
    <property type="entry name" value="Maltose phosphorylase, domain 3"/>
    <property type="match status" value="1"/>
</dbReference>
<dbReference type="GO" id="GO:0005975">
    <property type="term" value="P:carbohydrate metabolic process"/>
    <property type="evidence" value="ECO:0007669"/>
    <property type="project" value="InterPro"/>
</dbReference>
<dbReference type="PANTHER" id="PTHR33307">
    <property type="entry name" value="ALPHA-RHAMNOSIDASE (EUROFUNG)"/>
    <property type="match status" value="1"/>
</dbReference>
<sequence>MLVICWVVSLVAQALALTVDNGSLRCNGLVNPLGLNDSHARLSWFLRPGARDEQQSSFRVQASTDKGFNQIDLWDSGHIASENLSVSYAGSSPGTGQRAYWRVQVEDAKRSASSWSDPAWFEVALPVHDWKAQWITNNQYMANKSSLPVFARKFSLTCPPQHARLHYIGLGTQWAAINGQPVTTEVLQPSYSNMNKTLFFTSYDVTGLLRPGSNVLVVELGKGVYTADLGLDGRYTKFKTVAAPLPLKLIAQLDVTCSNGQAFTIISDETWLTTTEGPLLEASWYGGEEYDARQNIDSQYLPEADRSGWQPVNLTDAPHAELNPRLQSASLPPLEVVEEFPCVEITRTIKGWALDFGQNIAGWYRFNLTGERGQRIEFRPSERLFANGSADQSTTGQPIFNGYTFAGNDVETHTLRFNYHGFRYLEVLGLRNKPDAQNFTALRIRVNASKVGSTETSVALLNNIHSMTDQSIQNQMYSVMTDCPHREKMGWLEQLHIAIDPVFFGYDFRAYGRHLMKQIVDAQNEAGNVPTTAPQLTVFGLYPPYDFDFAPNWGISLILFAWKHYVTYGNIEIISDYYDNMKHYVGYLSSLNESYILTDGLGDWEAVDTSTPFGLAETAGFVRAVEALVKIARELGNSADLEKYTNLHQDILKAFNKAYRNQTGSIVTYGPGTQAADAITLDIGAVSSDDEEAVYRHLIGSIRDNGTHWTVGEVALGPLFRVLTSPHGYDYLLDELMAKTDYPSYGYFLEQGATTLPEHWEGYDGTGSLDHIIFDYGDTWIYGLAGMKQSQDSVGWRSIDFDPVCVDNVTFASTEYISVRGRVAAKWERNEKTFTYNITVPVGSTGSVALSAALKSIKLDGDGVEGQFGVHHAEQIGGKTIITIGSGTYFFSMPRKDMTFCGI</sequence>
<feature type="domain" description="Bacterial alpha-L-rhamnosidase N-terminal" evidence="6">
    <location>
        <begin position="161"/>
        <end position="327"/>
    </location>
</feature>
<evidence type="ECO:0000259" key="8">
    <source>
        <dbReference type="Pfam" id="PF17390"/>
    </source>
</evidence>
<dbReference type="InterPro" id="IPR008928">
    <property type="entry name" value="6-hairpin_glycosidase_sf"/>
</dbReference>
<dbReference type="Gene3D" id="2.60.40.10">
    <property type="entry name" value="Immunoglobulins"/>
    <property type="match status" value="1"/>
</dbReference>
<dbReference type="InterPro" id="IPR035398">
    <property type="entry name" value="Bac_rhamnosid_C"/>
</dbReference>
<feature type="domain" description="Alpha-L-rhamnosidase six-hairpin glycosidase" evidence="7">
    <location>
        <begin position="450"/>
        <end position="782"/>
    </location>
</feature>
<dbReference type="AlphaFoldDB" id="A0A139H7M4"/>
<dbReference type="Pfam" id="PF08531">
    <property type="entry name" value="Bac_rhamnosid_N"/>
    <property type="match status" value="1"/>
</dbReference>
<dbReference type="PIRSF" id="PIRSF010631">
    <property type="entry name" value="A-rhamnsds"/>
    <property type="match status" value="1"/>
</dbReference>
<dbReference type="InterPro" id="IPR013783">
    <property type="entry name" value="Ig-like_fold"/>
</dbReference>
<dbReference type="SUPFAM" id="SSF48208">
    <property type="entry name" value="Six-hairpin glycosidases"/>
    <property type="match status" value="1"/>
</dbReference>
<dbReference type="EC" id="3.2.1.40" evidence="2"/>
<evidence type="ECO:0000313" key="10">
    <source>
        <dbReference type="Proteomes" id="UP000070133"/>
    </source>
</evidence>
<dbReference type="EMBL" id="LFZN01000114">
    <property type="protein sequence ID" value="KXS98431.1"/>
    <property type="molecule type" value="Genomic_DNA"/>
</dbReference>
<dbReference type="PANTHER" id="PTHR33307:SF11">
    <property type="entry name" value="ALPHA-L-RHAMNOSIDASE"/>
    <property type="match status" value="1"/>
</dbReference>
<evidence type="ECO:0000259" key="6">
    <source>
        <dbReference type="Pfam" id="PF08531"/>
    </source>
</evidence>
<feature type="chain" id="PRO_5007806349" description="alpha-L-rhamnosidase" evidence="4">
    <location>
        <begin position="17"/>
        <end position="903"/>
    </location>
</feature>
<evidence type="ECO:0000256" key="1">
    <source>
        <dbReference type="ARBA" id="ARBA00001445"/>
    </source>
</evidence>
<dbReference type="InterPro" id="IPR008902">
    <property type="entry name" value="Rhamnosid_concanavalin"/>
</dbReference>
<evidence type="ECO:0000259" key="7">
    <source>
        <dbReference type="Pfam" id="PF17389"/>
    </source>
</evidence>
<feature type="signal peptide" evidence="4">
    <location>
        <begin position="1"/>
        <end position="16"/>
    </location>
</feature>
<gene>
    <name evidence="9" type="ORF">AC578_1772</name>
</gene>
<comment type="catalytic activity">
    <reaction evidence="1">
        <text>Hydrolysis of terminal non-reducing alpha-L-rhamnose residues in alpha-L-rhamnosides.</text>
        <dbReference type="EC" id="3.2.1.40"/>
    </reaction>
</comment>
<dbReference type="InterPro" id="IPR035396">
    <property type="entry name" value="Bac_rhamnosid6H"/>
</dbReference>
<dbReference type="InterPro" id="IPR012341">
    <property type="entry name" value="6hp_glycosidase-like_sf"/>
</dbReference>
<feature type="domain" description="Alpha-L-rhamnosidase C-terminal" evidence="8">
    <location>
        <begin position="791"/>
        <end position="853"/>
    </location>
</feature>
<evidence type="ECO:0000313" key="9">
    <source>
        <dbReference type="EMBL" id="KXS98431.1"/>
    </source>
</evidence>
<keyword evidence="3" id="KW-0378">Hydrolase</keyword>
<protein>
    <recommendedName>
        <fullName evidence="2">alpha-L-rhamnosidase</fullName>
        <ecNumber evidence="2">3.2.1.40</ecNumber>
    </recommendedName>
</protein>
<evidence type="ECO:0000256" key="2">
    <source>
        <dbReference type="ARBA" id="ARBA00012652"/>
    </source>
</evidence>
<accession>A0A139H7M4</accession>
<keyword evidence="10" id="KW-1185">Reference proteome</keyword>
<feature type="domain" description="Alpha-L-rhamnosidase concanavalin-like" evidence="5">
    <location>
        <begin position="352"/>
        <end position="444"/>
    </location>
</feature>
<dbReference type="OrthoDB" id="10036721at2759"/>
<dbReference type="InterPro" id="IPR013737">
    <property type="entry name" value="Bac_rhamnosid_N"/>
</dbReference>
<dbReference type="InterPro" id="IPR016007">
    <property type="entry name" value="Alpha_rhamnosid"/>
</dbReference>
<comment type="caution">
    <text evidence="9">The sequence shown here is derived from an EMBL/GenBank/DDBJ whole genome shotgun (WGS) entry which is preliminary data.</text>
</comment>
<dbReference type="Pfam" id="PF25788">
    <property type="entry name" value="Ig_Rha78A_N"/>
    <property type="match status" value="1"/>
</dbReference>
<dbReference type="Pfam" id="PF17390">
    <property type="entry name" value="Bac_rhamnosid_C"/>
    <property type="match status" value="1"/>
</dbReference>
<dbReference type="Proteomes" id="UP000070133">
    <property type="component" value="Unassembled WGS sequence"/>
</dbReference>
<evidence type="ECO:0000259" key="5">
    <source>
        <dbReference type="Pfam" id="PF05592"/>
    </source>
</evidence>
<evidence type="ECO:0000256" key="3">
    <source>
        <dbReference type="ARBA" id="ARBA00022801"/>
    </source>
</evidence>
<reference evidence="9 10" key="1">
    <citation type="submission" date="2015-07" db="EMBL/GenBank/DDBJ databases">
        <title>Comparative genomics of the Sigatoka disease complex on banana suggests a link between parallel evolutionary changes in Pseudocercospora fijiensis and Pseudocercospora eumusae and increased virulence on the banana host.</title>
        <authorList>
            <person name="Chang T.-C."/>
            <person name="Salvucci A."/>
            <person name="Crous P.W."/>
            <person name="Stergiopoulos I."/>
        </authorList>
    </citation>
    <scope>NUCLEOTIDE SEQUENCE [LARGE SCALE GENOMIC DNA]</scope>
    <source>
        <strain evidence="9 10">CBS 114824</strain>
    </source>
</reference>
<dbReference type="Pfam" id="PF05592">
    <property type="entry name" value="Bac_rhamnosid"/>
    <property type="match status" value="1"/>
</dbReference>
<organism evidence="9 10">
    <name type="scientific">Pseudocercospora eumusae</name>
    <dbReference type="NCBI Taxonomy" id="321146"/>
    <lineage>
        <taxon>Eukaryota</taxon>
        <taxon>Fungi</taxon>
        <taxon>Dikarya</taxon>
        <taxon>Ascomycota</taxon>
        <taxon>Pezizomycotina</taxon>
        <taxon>Dothideomycetes</taxon>
        <taxon>Dothideomycetidae</taxon>
        <taxon>Mycosphaerellales</taxon>
        <taxon>Mycosphaerellaceae</taxon>
        <taxon>Pseudocercospora</taxon>
    </lineage>
</organism>
<dbReference type="Gene3D" id="1.50.10.10">
    <property type="match status" value="1"/>
</dbReference>
<name>A0A139H7M4_9PEZI</name>
<dbReference type="Pfam" id="PF17389">
    <property type="entry name" value="Bac_rhamnosid6H"/>
    <property type="match status" value="1"/>
</dbReference>
<keyword evidence="4" id="KW-0732">Signal</keyword>
<dbReference type="Gene3D" id="2.60.120.260">
    <property type="entry name" value="Galactose-binding domain-like"/>
    <property type="match status" value="2"/>
</dbReference>
<proteinExistence type="predicted"/>